<dbReference type="Proteomes" id="UP000095553">
    <property type="component" value="Unassembled WGS sequence"/>
</dbReference>
<dbReference type="AlphaFoldDB" id="A0A173SNY3"/>
<dbReference type="RefSeq" id="WP_055072763.1">
    <property type="nucleotide sequence ID" value="NZ_CYXY01000007.1"/>
</dbReference>
<proteinExistence type="predicted"/>
<evidence type="ECO:0000313" key="1">
    <source>
        <dbReference type="EMBL" id="CUM92404.1"/>
    </source>
</evidence>
<protein>
    <recommendedName>
        <fullName evidence="3">Transposase</fullName>
    </recommendedName>
</protein>
<gene>
    <name evidence="1" type="ORF">ERS852571_01409</name>
</gene>
<reference evidence="1 2" key="1">
    <citation type="submission" date="2015-09" db="EMBL/GenBank/DDBJ databases">
        <authorList>
            <consortium name="Pathogen Informatics"/>
        </authorList>
    </citation>
    <scope>NUCLEOTIDE SEQUENCE [LARGE SCALE GENOMIC DNA]</scope>
    <source>
        <strain evidence="1 2">2789STDY5834959</strain>
    </source>
</reference>
<organism evidence="1 2">
    <name type="scientific">Anaerostipes hadrus</name>
    <dbReference type="NCBI Taxonomy" id="649756"/>
    <lineage>
        <taxon>Bacteria</taxon>
        <taxon>Bacillati</taxon>
        <taxon>Bacillota</taxon>
        <taxon>Clostridia</taxon>
        <taxon>Lachnospirales</taxon>
        <taxon>Lachnospiraceae</taxon>
        <taxon>Anaerostipes</taxon>
    </lineage>
</organism>
<evidence type="ECO:0000313" key="2">
    <source>
        <dbReference type="Proteomes" id="UP000095553"/>
    </source>
</evidence>
<evidence type="ECO:0008006" key="3">
    <source>
        <dbReference type="Google" id="ProtNLM"/>
    </source>
</evidence>
<name>A0A173SNY3_ANAHA</name>
<dbReference type="EMBL" id="CYXY01000007">
    <property type="protein sequence ID" value="CUM92404.1"/>
    <property type="molecule type" value="Genomic_DNA"/>
</dbReference>
<sequence length="141" mass="16917">MRTWRMIFNPKKQKDAVFCQYFLTNTTDARRMYNTANFYIRNTMTGIKKSPELRTSNEVEVLHDVFTGIQKANKARDIKYQKDLEKYNKGLLDKHPKKPKHFPYPTTKEWFLTYNVLDAVFKYTHNEVYYSMNSQLNQNAI</sequence>
<accession>A0A173SNY3</accession>